<dbReference type="AlphaFoldDB" id="A0A0A9BFJ1"/>
<sequence length="21" mass="2457">MFCVLNTVKLNLLMIELVYIS</sequence>
<reference evidence="1" key="1">
    <citation type="submission" date="2014-09" db="EMBL/GenBank/DDBJ databases">
        <authorList>
            <person name="Magalhaes I.L.F."/>
            <person name="Oliveira U."/>
            <person name="Santos F.R."/>
            <person name="Vidigal T.H.D.A."/>
            <person name="Brescovit A.D."/>
            <person name="Santos A.J."/>
        </authorList>
    </citation>
    <scope>NUCLEOTIDE SEQUENCE</scope>
    <source>
        <tissue evidence="1">Shoot tissue taken approximately 20 cm above the soil surface</tissue>
    </source>
</reference>
<protein>
    <submittedName>
        <fullName evidence="1">Uncharacterized protein</fullName>
    </submittedName>
</protein>
<organism evidence="1">
    <name type="scientific">Arundo donax</name>
    <name type="common">Giant reed</name>
    <name type="synonym">Donax arundinaceus</name>
    <dbReference type="NCBI Taxonomy" id="35708"/>
    <lineage>
        <taxon>Eukaryota</taxon>
        <taxon>Viridiplantae</taxon>
        <taxon>Streptophyta</taxon>
        <taxon>Embryophyta</taxon>
        <taxon>Tracheophyta</taxon>
        <taxon>Spermatophyta</taxon>
        <taxon>Magnoliopsida</taxon>
        <taxon>Liliopsida</taxon>
        <taxon>Poales</taxon>
        <taxon>Poaceae</taxon>
        <taxon>PACMAD clade</taxon>
        <taxon>Arundinoideae</taxon>
        <taxon>Arundineae</taxon>
        <taxon>Arundo</taxon>
    </lineage>
</organism>
<accession>A0A0A9BFJ1</accession>
<evidence type="ECO:0000313" key="1">
    <source>
        <dbReference type="EMBL" id="JAD62739.1"/>
    </source>
</evidence>
<name>A0A0A9BFJ1_ARUDO</name>
<dbReference type="EMBL" id="GBRH01235156">
    <property type="protein sequence ID" value="JAD62739.1"/>
    <property type="molecule type" value="Transcribed_RNA"/>
</dbReference>
<reference evidence="1" key="2">
    <citation type="journal article" date="2015" name="Data Brief">
        <title>Shoot transcriptome of the giant reed, Arundo donax.</title>
        <authorList>
            <person name="Barrero R.A."/>
            <person name="Guerrero F.D."/>
            <person name="Moolhuijzen P."/>
            <person name="Goolsby J.A."/>
            <person name="Tidwell J."/>
            <person name="Bellgard S.E."/>
            <person name="Bellgard M.I."/>
        </authorList>
    </citation>
    <scope>NUCLEOTIDE SEQUENCE</scope>
    <source>
        <tissue evidence="1">Shoot tissue taken approximately 20 cm above the soil surface</tissue>
    </source>
</reference>
<proteinExistence type="predicted"/>